<comment type="caution">
    <text evidence="1">The sequence shown here is derived from an EMBL/GenBank/DDBJ whole genome shotgun (WGS) entry which is preliminary data.</text>
</comment>
<evidence type="ECO:0000313" key="2">
    <source>
        <dbReference type="Proteomes" id="UP001197875"/>
    </source>
</evidence>
<accession>A0AAE3DRK3</accession>
<dbReference type="Proteomes" id="UP001197875">
    <property type="component" value="Unassembled WGS sequence"/>
</dbReference>
<dbReference type="RefSeq" id="WP_227614734.1">
    <property type="nucleotide sequence ID" value="NZ_JAJEPR010000007.1"/>
</dbReference>
<dbReference type="AlphaFoldDB" id="A0AAE3DRK3"/>
<gene>
    <name evidence="1" type="ORF">LKD71_06085</name>
</gene>
<dbReference type="SUPFAM" id="SSF53067">
    <property type="entry name" value="Actin-like ATPase domain"/>
    <property type="match status" value="1"/>
</dbReference>
<proteinExistence type="predicted"/>
<reference evidence="1 2" key="1">
    <citation type="submission" date="2021-10" db="EMBL/GenBank/DDBJ databases">
        <title>Anaerobic single-cell dispensing facilitates the cultivation of human gut bacteria.</title>
        <authorList>
            <person name="Afrizal A."/>
        </authorList>
    </citation>
    <scope>NUCLEOTIDE SEQUENCE [LARGE SCALE GENOMIC DNA]</scope>
    <source>
        <strain evidence="1 2">CLA-AA-H277</strain>
    </source>
</reference>
<dbReference type="EMBL" id="JAJEPR010000007">
    <property type="protein sequence ID" value="MCC2189381.1"/>
    <property type="molecule type" value="Genomic_DNA"/>
</dbReference>
<sequence>MFNIGIDFGSTYTTVSAYRNETEKLETVVLGLGTPYIPTIAGGKVGSLDGLRYGSAAKGIMGRKDHVIDSYIPLLEKFRVTAEQYYKDDCAEKDSFQKE</sequence>
<organism evidence="1 2">
    <name type="scientific">Fusicatenibacter faecihominis</name>
    <dbReference type="NCBI Taxonomy" id="2881276"/>
    <lineage>
        <taxon>Bacteria</taxon>
        <taxon>Bacillati</taxon>
        <taxon>Bacillota</taxon>
        <taxon>Clostridia</taxon>
        <taxon>Lachnospirales</taxon>
        <taxon>Lachnospiraceae</taxon>
        <taxon>Fusicatenibacter</taxon>
    </lineage>
</organism>
<name>A0AAE3DRK3_9FIRM</name>
<protein>
    <submittedName>
        <fullName evidence="1">Uncharacterized protein</fullName>
    </submittedName>
</protein>
<keyword evidence="2" id="KW-1185">Reference proteome</keyword>
<dbReference type="InterPro" id="IPR043129">
    <property type="entry name" value="ATPase_NBD"/>
</dbReference>
<evidence type="ECO:0000313" key="1">
    <source>
        <dbReference type="EMBL" id="MCC2189381.1"/>
    </source>
</evidence>